<evidence type="ECO:0000256" key="1">
    <source>
        <dbReference type="SAM" id="Phobius"/>
    </source>
</evidence>
<accession>A0A2T0RKY8</accession>
<name>A0A2T0RKY8_9RHOB</name>
<protein>
    <submittedName>
        <fullName evidence="3">CAAX prenyl protease-like protein</fullName>
    </submittedName>
</protein>
<gene>
    <name evidence="3" type="ORF">CLV78_10861</name>
</gene>
<keyword evidence="1" id="KW-0812">Transmembrane</keyword>
<dbReference type="OrthoDB" id="9805801at2"/>
<feature type="transmembrane region" description="Helical" evidence="1">
    <location>
        <begin position="112"/>
        <end position="133"/>
    </location>
</feature>
<feature type="transmembrane region" description="Helical" evidence="1">
    <location>
        <begin position="154"/>
        <end position="187"/>
    </location>
</feature>
<dbReference type="RefSeq" id="WP_106206305.1">
    <property type="nucleotide sequence ID" value="NZ_PVTD01000008.1"/>
</dbReference>
<keyword evidence="4" id="KW-1185">Reference proteome</keyword>
<evidence type="ECO:0000259" key="2">
    <source>
        <dbReference type="Pfam" id="PF02517"/>
    </source>
</evidence>
<dbReference type="AlphaFoldDB" id="A0A2T0RKY8"/>
<feature type="transmembrane region" description="Helical" evidence="1">
    <location>
        <begin position="75"/>
        <end position="97"/>
    </location>
</feature>
<keyword evidence="3" id="KW-0378">Hydrolase</keyword>
<dbReference type="Pfam" id="PF02517">
    <property type="entry name" value="Rce1-like"/>
    <property type="match status" value="1"/>
</dbReference>
<dbReference type="GO" id="GO:0080120">
    <property type="term" value="P:CAAX-box protein maturation"/>
    <property type="evidence" value="ECO:0007669"/>
    <property type="project" value="UniProtKB-ARBA"/>
</dbReference>
<sequence>MARSKITTSATAASPARLWSEFVLFFGAAPLTLALLLPPDRMFPMLFAVTALGMILLHMTPSFRWADLLDGRDRIRWGAVVGIGALVLAFGVAWLALARPDDLFQIARRQPLLLAMILLLYPLVSALPQEIVYRALFFRRYAPILPRRPKAMLLANAALFSMAHLMYWSWIVLVMTFLGGLAFAWAYQVRRSFPIAVLLHAVAGNAIFLVGLGAYFYSGNVVRPF</sequence>
<evidence type="ECO:0000313" key="3">
    <source>
        <dbReference type="EMBL" id="PRY21790.1"/>
    </source>
</evidence>
<feature type="transmembrane region" description="Helical" evidence="1">
    <location>
        <begin position="193"/>
        <end position="217"/>
    </location>
</feature>
<keyword evidence="1" id="KW-0472">Membrane</keyword>
<feature type="transmembrane region" description="Helical" evidence="1">
    <location>
        <begin position="43"/>
        <end position="63"/>
    </location>
</feature>
<dbReference type="Proteomes" id="UP000239480">
    <property type="component" value="Unassembled WGS sequence"/>
</dbReference>
<proteinExistence type="predicted"/>
<keyword evidence="3" id="KW-0645">Protease</keyword>
<dbReference type="GO" id="GO:0006508">
    <property type="term" value="P:proteolysis"/>
    <property type="evidence" value="ECO:0007669"/>
    <property type="project" value="UniProtKB-KW"/>
</dbReference>
<keyword evidence="1" id="KW-1133">Transmembrane helix</keyword>
<dbReference type="InterPro" id="IPR003675">
    <property type="entry name" value="Rce1/LyrA-like_dom"/>
</dbReference>
<dbReference type="GO" id="GO:0004175">
    <property type="term" value="F:endopeptidase activity"/>
    <property type="evidence" value="ECO:0007669"/>
    <property type="project" value="UniProtKB-ARBA"/>
</dbReference>
<evidence type="ECO:0000313" key="4">
    <source>
        <dbReference type="Proteomes" id="UP000239480"/>
    </source>
</evidence>
<comment type="caution">
    <text evidence="3">The sequence shown here is derived from an EMBL/GenBank/DDBJ whole genome shotgun (WGS) entry which is preliminary data.</text>
</comment>
<dbReference type="EMBL" id="PVTD01000008">
    <property type="protein sequence ID" value="PRY21790.1"/>
    <property type="molecule type" value="Genomic_DNA"/>
</dbReference>
<organism evidence="3 4">
    <name type="scientific">Aliiruegeria haliotis</name>
    <dbReference type="NCBI Taxonomy" id="1280846"/>
    <lineage>
        <taxon>Bacteria</taxon>
        <taxon>Pseudomonadati</taxon>
        <taxon>Pseudomonadota</taxon>
        <taxon>Alphaproteobacteria</taxon>
        <taxon>Rhodobacterales</taxon>
        <taxon>Roseobacteraceae</taxon>
        <taxon>Aliiruegeria</taxon>
    </lineage>
</organism>
<feature type="domain" description="CAAX prenyl protease 2/Lysostaphin resistance protein A-like" evidence="2">
    <location>
        <begin position="113"/>
        <end position="202"/>
    </location>
</feature>
<reference evidence="3 4" key="1">
    <citation type="submission" date="2018-03" db="EMBL/GenBank/DDBJ databases">
        <title>Genomic Encyclopedia of Archaeal and Bacterial Type Strains, Phase II (KMG-II): from individual species to whole genera.</title>
        <authorList>
            <person name="Goeker M."/>
        </authorList>
    </citation>
    <scope>NUCLEOTIDE SEQUENCE [LARGE SCALE GENOMIC DNA]</scope>
    <source>
        <strain evidence="3 4">DSM 29328</strain>
    </source>
</reference>
<feature type="transmembrane region" description="Helical" evidence="1">
    <location>
        <begin position="18"/>
        <end position="37"/>
    </location>
</feature>